<dbReference type="RefSeq" id="WP_285868151.1">
    <property type="nucleotide sequence ID" value="NZ_JARFYM010000005.1"/>
</dbReference>
<protein>
    <recommendedName>
        <fullName evidence="4">DUF465 domain-containing protein</fullName>
    </recommendedName>
</protein>
<dbReference type="EMBL" id="JARFYM010000005">
    <property type="protein sequence ID" value="MDL2399222.1"/>
    <property type="molecule type" value="Genomic_DNA"/>
</dbReference>
<accession>A0ABT7JS93</accession>
<evidence type="ECO:0000313" key="3">
    <source>
        <dbReference type="Proteomes" id="UP001172645"/>
    </source>
</evidence>
<organism evidence="2 3">
    <name type="scientific">Rhizobium mayense</name>
    <dbReference type="NCBI Taxonomy" id="1312184"/>
    <lineage>
        <taxon>Bacteria</taxon>
        <taxon>Pseudomonadati</taxon>
        <taxon>Pseudomonadota</taxon>
        <taxon>Alphaproteobacteria</taxon>
        <taxon>Hyphomicrobiales</taxon>
        <taxon>Rhizobiaceae</taxon>
        <taxon>Rhizobium/Agrobacterium group</taxon>
        <taxon>Rhizobium</taxon>
    </lineage>
</organism>
<comment type="caution">
    <text evidence="2">The sequence shown here is derived from an EMBL/GenBank/DDBJ whole genome shotgun (WGS) entry which is preliminary data.</text>
</comment>
<evidence type="ECO:0000256" key="1">
    <source>
        <dbReference type="SAM" id="MobiDB-lite"/>
    </source>
</evidence>
<evidence type="ECO:0008006" key="4">
    <source>
        <dbReference type="Google" id="ProtNLM"/>
    </source>
</evidence>
<evidence type="ECO:0000313" key="2">
    <source>
        <dbReference type="EMBL" id="MDL2399222.1"/>
    </source>
</evidence>
<feature type="region of interest" description="Disordered" evidence="1">
    <location>
        <begin position="1"/>
        <end position="25"/>
    </location>
</feature>
<name>A0ABT7JS93_9HYPH</name>
<dbReference type="Proteomes" id="UP001172645">
    <property type="component" value="Unassembled WGS sequence"/>
</dbReference>
<reference evidence="2" key="1">
    <citation type="submission" date="2023-06" db="EMBL/GenBank/DDBJ databases">
        <title>Phylogenetic Diversity of Rhizobium strains.</title>
        <authorList>
            <person name="Moura F.T."/>
            <person name="Helene L.C.F."/>
            <person name="Hungria M."/>
        </authorList>
    </citation>
    <scope>NUCLEOTIDE SEQUENCE</scope>
    <source>
        <strain evidence="2">CCGE526</strain>
    </source>
</reference>
<proteinExistence type="predicted"/>
<keyword evidence="3" id="KW-1185">Reference proteome</keyword>
<sequence length="51" mass="5979">MKALKHADDLIMQSATEGERHKEKTCLGLHDATRDRASLQQRIRRLHLDRK</sequence>
<gene>
    <name evidence="2" type="ORF">PY649_09980</name>
</gene>